<reference evidence="3 5" key="2">
    <citation type="submission" date="2017-12" db="EMBL/GenBank/DDBJ databases">
        <title>Comparative Functional Genomics of Dry Heat Resistant strains isolated from the Viking Spacecraft.</title>
        <authorList>
            <person name="Seuylemezian A."/>
            <person name="Cooper K."/>
            <person name="Vaishampayan P."/>
        </authorList>
    </citation>
    <scope>NUCLEOTIDE SEQUENCE [LARGE SCALE GENOMIC DNA]</scope>
    <source>
        <strain evidence="3 5">ATCC 29669</strain>
    </source>
</reference>
<comment type="caution">
    <text evidence="2">The sequence shown here is derived from an EMBL/GenBank/DDBJ whole genome shotgun (WGS) entry which is preliminary data.</text>
</comment>
<dbReference type="EMBL" id="PGVA01000045">
    <property type="protein sequence ID" value="PLR80695.1"/>
    <property type="molecule type" value="Genomic_DNA"/>
</dbReference>
<reference evidence="2 4" key="1">
    <citation type="submission" date="2017-11" db="EMBL/GenBank/DDBJ databases">
        <title>Comparitive Functional Genomics of Dry Heat Resistant strains isolated from the Viking Spacecraft.</title>
        <authorList>
            <person name="Seuylemezian A."/>
            <person name="Cooper K."/>
            <person name="Vaishampayan P."/>
        </authorList>
    </citation>
    <scope>NUCLEOTIDE SEQUENCE [LARGE SCALE GENOMIC DNA]</scope>
    <source>
        <strain evidence="2 4">M4.6</strain>
    </source>
</reference>
<evidence type="ECO:0000313" key="4">
    <source>
        <dbReference type="Proteomes" id="UP000234951"/>
    </source>
</evidence>
<dbReference type="Proteomes" id="UP000235114">
    <property type="component" value="Unassembled WGS sequence"/>
</dbReference>
<evidence type="ECO:0000256" key="1">
    <source>
        <dbReference type="SAM" id="Phobius"/>
    </source>
</evidence>
<gene>
    <name evidence="2" type="ORF">CU635_17580</name>
    <name evidence="3" type="ORF">CVD25_21730</name>
</gene>
<name>A0A2N5GIB9_9BACI</name>
<keyword evidence="5" id="KW-1185">Reference proteome</keyword>
<feature type="transmembrane region" description="Helical" evidence="1">
    <location>
        <begin position="6"/>
        <end position="24"/>
    </location>
</feature>
<organism evidence="2 4">
    <name type="scientific">Bacillus canaveralius</name>
    <dbReference type="NCBI Taxonomy" id="1403243"/>
    <lineage>
        <taxon>Bacteria</taxon>
        <taxon>Bacillati</taxon>
        <taxon>Bacillota</taxon>
        <taxon>Bacilli</taxon>
        <taxon>Bacillales</taxon>
        <taxon>Bacillaceae</taxon>
        <taxon>Bacillus</taxon>
    </lineage>
</organism>
<protein>
    <submittedName>
        <fullName evidence="2">Uncharacterized protein</fullName>
    </submittedName>
</protein>
<keyword evidence="1" id="KW-1133">Transmembrane helix</keyword>
<sequence length="77" mass="8783">MWVSAGILAVAVIIVIKEVPYLLRKRLKKELLVFSILLLFGTGLSIAQGLHKDIPNPMDRIAFVYKRFSDFIFSFLT</sequence>
<dbReference type="Proteomes" id="UP000234951">
    <property type="component" value="Unassembled WGS sequence"/>
</dbReference>
<proteinExistence type="predicted"/>
<dbReference type="OrthoDB" id="2440830at2"/>
<evidence type="ECO:0000313" key="5">
    <source>
        <dbReference type="Proteomes" id="UP000235114"/>
    </source>
</evidence>
<keyword evidence="1" id="KW-0812">Transmembrane</keyword>
<evidence type="ECO:0000313" key="2">
    <source>
        <dbReference type="EMBL" id="PLR80695.1"/>
    </source>
</evidence>
<accession>A0A2N5GIB9</accession>
<dbReference type="RefSeq" id="WP_101578687.1">
    <property type="nucleotide sequence ID" value="NZ_PGVA01000045.1"/>
</dbReference>
<keyword evidence="1" id="KW-0472">Membrane</keyword>
<dbReference type="AlphaFoldDB" id="A0A2N5GIB9"/>
<feature type="transmembrane region" description="Helical" evidence="1">
    <location>
        <begin position="31"/>
        <end position="50"/>
    </location>
</feature>
<evidence type="ECO:0000313" key="3">
    <source>
        <dbReference type="EMBL" id="PLR89112.1"/>
    </source>
</evidence>
<dbReference type="EMBL" id="PGVD01000086">
    <property type="protein sequence ID" value="PLR89112.1"/>
    <property type="molecule type" value="Genomic_DNA"/>
</dbReference>